<reference evidence="1 2" key="1">
    <citation type="journal article" date="2015" name="Sci. Rep.">
        <title>The power of single molecule real-time sequencing technology in the de novo assembly of a eukaryotic genome.</title>
        <authorList>
            <person name="Sakai H."/>
            <person name="Naito K."/>
            <person name="Ogiso-Tanaka E."/>
            <person name="Takahashi Y."/>
            <person name="Iseki K."/>
            <person name="Muto C."/>
            <person name="Satou K."/>
            <person name="Teruya K."/>
            <person name="Shiroma A."/>
            <person name="Shimoji M."/>
            <person name="Hirano T."/>
            <person name="Itoh T."/>
            <person name="Kaga A."/>
            <person name="Tomooka N."/>
        </authorList>
    </citation>
    <scope>NUCLEOTIDE SEQUENCE [LARGE SCALE GENOMIC DNA]</scope>
    <source>
        <strain evidence="2">cv. Shumari</strain>
    </source>
</reference>
<dbReference type="AlphaFoldDB" id="A0A0S3S1K5"/>
<evidence type="ECO:0000313" key="1">
    <source>
        <dbReference type="EMBL" id="BAT86730.1"/>
    </source>
</evidence>
<keyword evidence="2" id="KW-1185">Reference proteome</keyword>
<organism evidence="1 2">
    <name type="scientific">Vigna angularis var. angularis</name>
    <dbReference type="NCBI Taxonomy" id="157739"/>
    <lineage>
        <taxon>Eukaryota</taxon>
        <taxon>Viridiplantae</taxon>
        <taxon>Streptophyta</taxon>
        <taxon>Embryophyta</taxon>
        <taxon>Tracheophyta</taxon>
        <taxon>Spermatophyta</taxon>
        <taxon>Magnoliopsida</taxon>
        <taxon>eudicotyledons</taxon>
        <taxon>Gunneridae</taxon>
        <taxon>Pentapetalae</taxon>
        <taxon>rosids</taxon>
        <taxon>fabids</taxon>
        <taxon>Fabales</taxon>
        <taxon>Fabaceae</taxon>
        <taxon>Papilionoideae</taxon>
        <taxon>50 kb inversion clade</taxon>
        <taxon>NPAAA clade</taxon>
        <taxon>indigoferoid/millettioid clade</taxon>
        <taxon>Phaseoleae</taxon>
        <taxon>Vigna</taxon>
    </lineage>
</organism>
<evidence type="ECO:0000313" key="2">
    <source>
        <dbReference type="Proteomes" id="UP000291084"/>
    </source>
</evidence>
<protein>
    <submittedName>
        <fullName evidence="1">Uncharacterized protein</fullName>
    </submittedName>
</protein>
<dbReference type="EMBL" id="AP015038">
    <property type="protein sequence ID" value="BAT86730.1"/>
    <property type="molecule type" value="Genomic_DNA"/>
</dbReference>
<gene>
    <name evidence="1" type="primary">Vigan.05G003300</name>
    <name evidence="1" type="ORF">VIGAN_05003300</name>
</gene>
<dbReference type="Proteomes" id="UP000291084">
    <property type="component" value="Chromosome 5"/>
</dbReference>
<accession>A0A0S3S1K5</accession>
<sequence>MYIFMFKNSTLCYPSREVNVNATKNPEGLCKHSKANNIKLFKKMIFLLFMAMTIDIKIVKLRTGHCVSGNIDGR</sequence>
<proteinExistence type="predicted"/>
<name>A0A0S3S1K5_PHAAN</name>